<dbReference type="RefSeq" id="WP_092386901.1">
    <property type="nucleotide sequence ID" value="NZ_LT629787.1"/>
</dbReference>
<organism evidence="2 3">
    <name type="scientific">Halopseudomonas salegens</name>
    <dbReference type="NCBI Taxonomy" id="1434072"/>
    <lineage>
        <taxon>Bacteria</taxon>
        <taxon>Pseudomonadati</taxon>
        <taxon>Pseudomonadota</taxon>
        <taxon>Gammaproteobacteria</taxon>
        <taxon>Pseudomonadales</taxon>
        <taxon>Pseudomonadaceae</taxon>
        <taxon>Halopseudomonas</taxon>
    </lineage>
</organism>
<dbReference type="STRING" id="1434072.SAMN05216210_2235"/>
<name>A0A1H2GEI1_9GAMM</name>
<gene>
    <name evidence="2" type="ORF">SAMN05216210_2235</name>
</gene>
<reference evidence="3" key="1">
    <citation type="submission" date="2016-10" db="EMBL/GenBank/DDBJ databases">
        <authorList>
            <person name="Varghese N."/>
            <person name="Submissions S."/>
        </authorList>
    </citation>
    <scope>NUCLEOTIDE SEQUENCE [LARGE SCALE GENOMIC DNA]</scope>
    <source>
        <strain evidence="3">CECT 8338</strain>
    </source>
</reference>
<proteinExistence type="predicted"/>
<dbReference type="EMBL" id="LT629787">
    <property type="protein sequence ID" value="SDU17808.1"/>
    <property type="molecule type" value="Genomic_DNA"/>
</dbReference>
<feature type="compositionally biased region" description="Basic and acidic residues" evidence="1">
    <location>
        <begin position="37"/>
        <end position="52"/>
    </location>
</feature>
<keyword evidence="3" id="KW-1185">Reference proteome</keyword>
<evidence type="ECO:0000313" key="3">
    <source>
        <dbReference type="Proteomes" id="UP000243924"/>
    </source>
</evidence>
<dbReference type="Proteomes" id="UP000243924">
    <property type="component" value="Chromosome I"/>
</dbReference>
<feature type="region of interest" description="Disordered" evidence="1">
    <location>
        <begin position="37"/>
        <end position="94"/>
    </location>
</feature>
<evidence type="ECO:0000313" key="2">
    <source>
        <dbReference type="EMBL" id="SDU17808.1"/>
    </source>
</evidence>
<dbReference type="OrthoDB" id="7017216at2"/>
<evidence type="ECO:0000256" key="1">
    <source>
        <dbReference type="SAM" id="MobiDB-lite"/>
    </source>
</evidence>
<protein>
    <submittedName>
        <fullName evidence="2">Uncharacterized protein</fullName>
    </submittedName>
</protein>
<dbReference type="AlphaFoldDB" id="A0A1H2GEI1"/>
<accession>A0A1H2GEI1</accession>
<sequence length="94" mass="10329">MLIPGLPPAGSMNDRVKINKTVKPLAEAEFLHDLVTESRDRRQRDLGHFPERRGRKRAATAPEVAGEPPAESLAGDETTPHELPDKGLLVDIEV</sequence>